<proteinExistence type="predicted"/>
<evidence type="ECO:0000313" key="3">
    <source>
        <dbReference type="Proteomes" id="UP000486297"/>
    </source>
</evidence>
<protein>
    <submittedName>
        <fullName evidence="2">Hemerythrin domain-containing protein</fullName>
    </submittedName>
</protein>
<name>A0A7X2GY02_9NEIS</name>
<gene>
    <name evidence="2" type="ORF">GJU80_06155</name>
</gene>
<dbReference type="EMBL" id="WJXO01000001">
    <property type="protein sequence ID" value="MRN38078.1"/>
    <property type="molecule type" value="Genomic_DNA"/>
</dbReference>
<dbReference type="Proteomes" id="UP000486297">
    <property type="component" value="Unassembled WGS sequence"/>
</dbReference>
<dbReference type="PANTHER" id="PTHR35585">
    <property type="entry name" value="HHE DOMAIN PROTEIN (AFU_ORTHOLOGUE AFUA_4G00730)"/>
    <property type="match status" value="1"/>
</dbReference>
<dbReference type="InterPro" id="IPR012312">
    <property type="entry name" value="Hemerythrin-like"/>
</dbReference>
<comment type="caution">
    <text evidence="2">The sequence shown here is derived from an EMBL/GenBank/DDBJ whole genome shotgun (WGS) entry which is preliminary data.</text>
</comment>
<accession>A0A7X2GY02</accession>
<evidence type="ECO:0000313" key="2">
    <source>
        <dbReference type="EMBL" id="MRN38078.1"/>
    </source>
</evidence>
<dbReference type="CDD" id="cd12108">
    <property type="entry name" value="Hr-like"/>
    <property type="match status" value="1"/>
</dbReference>
<dbReference type="PANTHER" id="PTHR35585:SF1">
    <property type="entry name" value="HHE DOMAIN PROTEIN (AFU_ORTHOLOGUE AFUA_4G00730)"/>
    <property type="match status" value="1"/>
</dbReference>
<dbReference type="RefSeq" id="WP_095502221.1">
    <property type="nucleotide sequence ID" value="NZ_WJXO01000001.1"/>
</dbReference>
<dbReference type="AlphaFoldDB" id="A0A7X2GY02"/>
<keyword evidence="3" id="KW-1185">Reference proteome</keyword>
<feature type="domain" description="Hemerythrin-like" evidence="1">
    <location>
        <begin position="3"/>
        <end position="116"/>
    </location>
</feature>
<reference evidence="2" key="1">
    <citation type="journal article" name="Emerg. Infect. Dis.">
        <title>Two cases of a newly characterized neisseria species.</title>
        <authorList>
            <person name="Mustapha M."/>
            <person name="Lemos A.P.S."/>
            <person name="Harrison L.H."/>
            <person name="Vantyne D."/>
            <person name="Sacchi C.T."/>
        </authorList>
    </citation>
    <scope>NUCLEOTIDE SEQUENCE</scope>
    <source>
        <strain evidence="2">N.95.16</strain>
    </source>
</reference>
<dbReference type="Pfam" id="PF01814">
    <property type="entry name" value="Hemerythrin"/>
    <property type="match status" value="1"/>
</dbReference>
<evidence type="ECO:0000259" key="1">
    <source>
        <dbReference type="Pfam" id="PF01814"/>
    </source>
</evidence>
<sequence length="148" mass="17346">MDIFKALIENHDVQRKLCSELNAAKQWETKKKKYEALRLELVAHAVAEERHLYLPLMQYDDGMEIARHAIAEHHEMDELIATLSDGRTGESRWLETAEELIETVEHHLKEEEDEIFVDARKVLDKAQIDRLGPLYQTEYEEFKAAESQ</sequence>
<organism evidence="2 3">
    <name type="scientific">Neisseria brasiliensis</name>
    <dbReference type="NCBI Taxonomy" id="2666100"/>
    <lineage>
        <taxon>Bacteria</taxon>
        <taxon>Pseudomonadati</taxon>
        <taxon>Pseudomonadota</taxon>
        <taxon>Betaproteobacteria</taxon>
        <taxon>Neisseriales</taxon>
        <taxon>Neisseriaceae</taxon>
        <taxon>Neisseria</taxon>
    </lineage>
</organism>